<comment type="caution">
    <text evidence="1">The sequence shown here is derived from an EMBL/GenBank/DDBJ whole genome shotgun (WGS) entry which is preliminary data.</text>
</comment>
<organism evidence="1 2">
    <name type="scientific">Cohnella rhizosphaerae</name>
    <dbReference type="NCBI Taxonomy" id="1457232"/>
    <lineage>
        <taxon>Bacteria</taxon>
        <taxon>Bacillati</taxon>
        <taxon>Bacillota</taxon>
        <taxon>Bacilli</taxon>
        <taxon>Bacillales</taxon>
        <taxon>Paenibacillaceae</taxon>
        <taxon>Cohnella</taxon>
    </lineage>
</organism>
<reference evidence="1" key="1">
    <citation type="submission" date="2022-10" db="EMBL/GenBank/DDBJ databases">
        <title>Comparative genomic analysis of Cohnella hashimotonis sp. nov., isolated from the International Space Station.</title>
        <authorList>
            <person name="Simpson A."/>
            <person name="Venkateswaran K."/>
        </authorList>
    </citation>
    <scope>NUCLEOTIDE SEQUENCE</scope>
    <source>
        <strain evidence="1">DSM 28161</strain>
    </source>
</reference>
<dbReference type="EMBL" id="JAPDIA010000002">
    <property type="protein sequence ID" value="MDG0808850.1"/>
    <property type="molecule type" value="Genomic_DNA"/>
</dbReference>
<evidence type="ECO:0000313" key="1">
    <source>
        <dbReference type="EMBL" id="MDG0808850.1"/>
    </source>
</evidence>
<dbReference type="Proteomes" id="UP001153404">
    <property type="component" value="Unassembled WGS sequence"/>
</dbReference>
<name>A0A9X4KQA3_9BACL</name>
<sequence length="138" mass="15876">MFAITNDERLRELVGVFLEDRMPDVFHIAGQRFHPIAAGVRQIDLRIFFMQPGRRRPRRDVEHDPDAGRREQVHHLVEPFKGIFSLGRFKAIPAQVAEPNHIKRGLLHQVDIALPPFPRPVVRVVIRACIQQPSITAI</sequence>
<accession>A0A9X4KQA3</accession>
<evidence type="ECO:0000313" key="2">
    <source>
        <dbReference type="Proteomes" id="UP001153404"/>
    </source>
</evidence>
<gene>
    <name evidence="1" type="ORF">OMP40_05185</name>
</gene>
<dbReference type="AlphaFoldDB" id="A0A9X4KQA3"/>
<keyword evidence="2" id="KW-1185">Reference proteome</keyword>
<protein>
    <submittedName>
        <fullName evidence="1">Uncharacterized protein</fullName>
    </submittedName>
</protein>
<proteinExistence type="predicted"/>